<keyword evidence="6" id="KW-0813">Transport</keyword>
<evidence type="ECO:0000256" key="8">
    <source>
        <dbReference type="ARBA" id="ARBA00022597"/>
    </source>
</evidence>
<evidence type="ECO:0000256" key="4">
    <source>
        <dbReference type="ARBA" id="ARBA00007837"/>
    </source>
</evidence>
<dbReference type="RefSeq" id="WP_169560124.1">
    <property type="nucleotide sequence ID" value="NZ_BSNF01000010.1"/>
</dbReference>
<comment type="caution">
    <text evidence="15">The sequence shown here is derived from an EMBL/GenBank/DDBJ whole genome shotgun (WGS) entry which is preliminary data.</text>
</comment>
<dbReference type="InterPro" id="IPR050499">
    <property type="entry name" value="PEP-utilizing_PTS_enzyme"/>
</dbReference>
<reference evidence="15" key="2">
    <citation type="submission" date="2023-01" db="EMBL/GenBank/DDBJ databases">
        <title>Draft genome sequence of Sneathiella chinensis strain NBRC 103408.</title>
        <authorList>
            <person name="Sun Q."/>
            <person name="Mori K."/>
        </authorList>
    </citation>
    <scope>NUCLEOTIDE SEQUENCE</scope>
    <source>
        <strain evidence="15">NBRC 103408</strain>
    </source>
</reference>
<dbReference type="SUPFAM" id="SSF55781">
    <property type="entry name" value="GAF domain-like"/>
    <property type="match status" value="1"/>
</dbReference>
<dbReference type="InterPro" id="IPR006318">
    <property type="entry name" value="PTS_EI-like"/>
</dbReference>
<dbReference type="Pfam" id="PF00391">
    <property type="entry name" value="PEP-utilizers"/>
    <property type="match status" value="1"/>
</dbReference>
<keyword evidence="10" id="KW-0598">Phosphotransferase system</keyword>
<comment type="catalytic activity">
    <reaction evidence="1">
        <text>L-histidyl-[protein] + phosphoenolpyruvate = N(pros)-phospho-L-histidyl-[protein] + pyruvate</text>
        <dbReference type="Rhea" id="RHEA:23880"/>
        <dbReference type="Rhea" id="RHEA-COMP:9745"/>
        <dbReference type="Rhea" id="RHEA-COMP:9746"/>
        <dbReference type="ChEBI" id="CHEBI:15361"/>
        <dbReference type="ChEBI" id="CHEBI:29979"/>
        <dbReference type="ChEBI" id="CHEBI:58702"/>
        <dbReference type="ChEBI" id="CHEBI:64837"/>
        <dbReference type="EC" id="2.7.3.9"/>
    </reaction>
</comment>
<evidence type="ECO:0000256" key="5">
    <source>
        <dbReference type="ARBA" id="ARBA00012232"/>
    </source>
</evidence>
<keyword evidence="16" id="KW-1185">Reference proteome</keyword>
<dbReference type="InterPro" id="IPR015813">
    <property type="entry name" value="Pyrv/PenolPyrv_kinase-like_dom"/>
</dbReference>
<gene>
    <name evidence="15" type="primary">ptsP</name>
    <name evidence="15" type="ORF">GCM10007924_32780</name>
</gene>
<dbReference type="Gene3D" id="3.50.30.10">
    <property type="entry name" value="Phosphohistidine domain"/>
    <property type="match status" value="1"/>
</dbReference>
<evidence type="ECO:0000256" key="3">
    <source>
        <dbReference type="ARBA" id="ARBA00004496"/>
    </source>
</evidence>
<dbReference type="Pfam" id="PF02896">
    <property type="entry name" value="PEP-utilizers_C"/>
    <property type="match status" value="1"/>
</dbReference>
<dbReference type="EC" id="2.7.3.9" evidence="5"/>
<comment type="cofactor">
    <cofactor evidence="2">
        <name>Mg(2+)</name>
        <dbReference type="ChEBI" id="CHEBI:18420"/>
    </cofactor>
</comment>
<dbReference type="Gene3D" id="3.20.20.60">
    <property type="entry name" value="Phosphoenolpyruvate-binding domains"/>
    <property type="match status" value="1"/>
</dbReference>
<dbReference type="InterPro" id="IPR008731">
    <property type="entry name" value="PTS_EIN"/>
</dbReference>
<dbReference type="SUPFAM" id="SSF51621">
    <property type="entry name" value="Phosphoenolpyruvate/pyruvate domain"/>
    <property type="match status" value="1"/>
</dbReference>
<dbReference type="Gene3D" id="1.10.274.10">
    <property type="entry name" value="PtsI, HPr-binding domain"/>
    <property type="match status" value="1"/>
</dbReference>
<dbReference type="NCBIfam" id="TIGR01417">
    <property type="entry name" value="PTS_I_fam"/>
    <property type="match status" value="1"/>
</dbReference>
<dbReference type="Pfam" id="PF01590">
    <property type="entry name" value="GAF"/>
    <property type="match status" value="1"/>
</dbReference>
<evidence type="ECO:0000259" key="14">
    <source>
        <dbReference type="SMART" id="SM00065"/>
    </source>
</evidence>
<evidence type="ECO:0000256" key="6">
    <source>
        <dbReference type="ARBA" id="ARBA00022448"/>
    </source>
</evidence>
<evidence type="ECO:0000256" key="10">
    <source>
        <dbReference type="ARBA" id="ARBA00022683"/>
    </source>
</evidence>
<dbReference type="PANTHER" id="PTHR46244:SF6">
    <property type="entry name" value="PHOSPHOENOLPYRUVATE-PROTEIN PHOSPHOTRANSFERASE"/>
    <property type="match status" value="1"/>
</dbReference>
<protein>
    <recommendedName>
        <fullName evidence="5">phosphoenolpyruvate--protein phosphotransferase</fullName>
        <ecNumber evidence="5">2.7.3.9</ecNumber>
    </recommendedName>
</protein>
<keyword evidence="12" id="KW-0418">Kinase</keyword>
<dbReference type="InterPro" id="IPR040442">
    <property type="entry name" value="Pyrv_kinase-like_dom_sf"/>
</dbReference>
<evidence type="ECO:0000256" key="9">
    <source>
        <dbReference type="ARBA" id="ARBA00022679"/>
    </source>
</evidence>
<dbReference type="Pfam" id="PF05524">
    <property type="entry name" value="PEP-utilisers_N"/>
    <property type="match status" value="1"/>
</dbReference>
<feature type="domain" description="GAF" evidence="14">
    <location>
        <begin position="25"/>
        <end position="171"/>
    </location>
</feature>
<keyword evidence="7" id="KW-0963">Cytoplasm</keyword>
<proteinExistence type="inferred from homology"/>
<dbReference type="InterPro" id="IPR000121">
    <property type="entry name" value="PEP_util_C"/>
</dbReference>
<dbReference type="InterPro" id="IPR008279">
    <property type="entry name" value="PEP-util_enz_mobile_dom"/>
</dbReference>
<dbReference type="SUPFAM" id="SSF52009">
    <property type="entry name" value="Phosphohistidine domain"/>
    <property type="match status" value="1"/>
</dbReference>
<dbReference type="InterPro" id="IPR036618">
    <property type="entry name" value="PtsI_HPr-bd_sf"/>
</dbReference>
<reference evidence="15" key="1">
    <citation type="journal article" date="2014" name="Int. J. Syst. Evol. Microbiol.">
        <title>Complete genome of a new Firmicutes species belonging to the dominant human colonic microbiota ('Ruminococcus bicirculans') reveals two chromosomes and a selective capacity to utilize plant glucans.</title>
        <authorList>
            <consortium name="NISC Comparative Sequencing Program"/>
            <person name="Wegmann U."/>
            <person name="Louis P."/>
            <person name="Goesmann A."/>
            <person name="Henrissat B."/>
            <person name="Duncan S.H."/>
            <person name="Flint H.J."/>
        </authorList>
    </citation>
    <scope>NUCLEOTIDE SEQUENCE</scope>
    <source>
        <strain evidence="15">NBRC 103408</strain>
    </source>
</reference>
<keyword evidence="13" id="KW-0460">Magnesium</keyword>
<dbReference type="InterPro" id="IPR003018">
    <property type="entry name" value="GAF"/>
</dbReference>
<keyword evidence="9" id="KW-0808">Transferase</keyword>
<evidence type="ECO:0000313" key="15">
    <source>
        <dbReference type="EMBL" id="GLQ08056.1"/>
    </source>
</evidence>
<keyword evidence="11" id="KW-0479">Metal-binding</keyword>
<comment type="similarity">
    <text evidence="4">Belongs to the PEP-utilizing enzyme family.</text>
</comment>
<dbReference type="InterPro" id="IPR029016">
    <property type="entry name" value="GAF-like_dom_sf"/>
</dbReference>
<evidence type="ECO:0000313" key="16">
    <source>
        <dbReference type="Proteomes" id="UP001161409"/>
    </source>
</evidence>
<evidence type="ECO:0000256" key="13">
    <source>
        <dbReference type="ARBA" id="ARBA00022842"/>
    </source>
</evidence>
<dbReference type="PRINTS" id="PR01736">
    <property type="entry name" value="PHPHTRNFRASE"/>
</dbReference>
<dbReference type="Gene3D" id="3.30.450.40">
    <property type="match status" value="1"/>
</dbReference>
<evidence type="ECO:0000256" key="1">
    <source>
        <dbReference type="ARBA" id="ARBA00000683"/>
    </source>
</evidence>
<dbReference type="SUPFAM" id="SSF47831">
    <property type="entry name" value="Enzyme I of the PEP:sugar phosphotransferase system HPr-binding (sub)domain"/>
    <property type="match status" value="1"/>
</dbReference>
<name>A0ABQ5U8D2_9PROT</name>
<evidence type="ECO:0000256" key="2">
    <source>
        <dbReference type="ARBA" id="ARBA00001946"/>
    </source>
</evidence>
<evidence type="ECO:0000256" key="7">
    <source>
        <dbReference type="ARBA" id="ARBA00022490"/>
    </source>
</evidence>
<accession>A0ABQ5U8D2</accession>
<organism evidence="15 16">
    <name type="scientific">Sneathiella chinensis</name>
    <dbReference type="NCBI Taxonomy" id="349750"/>
    <lineage>
        <taxon>Bacteria</taxon>
        <taxon>Pseudomonadati</taxon>
        <taxon>Pseudomonadota</taxon>
        <taxon>Alphaproteobacteria</taxon>
        <taxon>Sneathiellales</taxon>
        <taxon>Sneathiellaceae</taxon>
        <taxon>Sneathiella</taxon>
    </lineage>
</organism>
<comment type="subcellular location">
    <subcellularLocation>
        <location evidence="3">Cytoplasm</location>
    </subcellularLocation>
</comment>
<sequence length="754" mass="83825">MNSAAISSPRILLRHLRQVMAGAGEAEHRLQKIVELIAANMIAEVCSCYLMRAGDMLELFATEGLRRDAIHKTRLRLGEGLVGDIAAHARPLNLSDAQAHPQFAYRPETGEEIYHSLLGTPIMRGGRVIGVLVVQNRTRRHYSEEEVEALQTVAMVVAELISSEEMISSEELMDTAGNATLPHRLAGRVLAEGLGAGYAVLHEPRIEVIKTIAENPAEELGRLERAITALQEAVEAMLTSNHAAFTEESREIFEAYKMFAHDKSWLNKLRDAVGSGLTAEASIKRVQDDTRNRMKAVTDPYIRERLSDLDDLANRLFLHLEGSTGIDRRHLPRETVVVARNMGAAELLDYDRVHLKAVILQEGTRSSHVAIVARALGVPVIGQCAEIVDLVEQGDYILADGEHGQAFLRPGDDVKHIFAKSVRHRAERQAKYAALREEPAITRDGQRVSLNMNAGLLIDLEHFDLAGTEGIGLFRTELQFMVRSRLPKVEEQTALYSKVLDHAGDRPVIFRTLDVGGDKMLPYLRMKEEENPALGWRAIRIGLDRPALLKAQLRAMVRAAAGRNLSLMFPMVAEVSEFIEAKAILKKELVRSEGYEGGAPKNVRVGAMIEVPSIVWQLPHLLKYVDFISVGTNDLQQYFYAVDRGNSMVADRYDMLSSGFLSMLRFIVRESTRADVPVSICGDVAGKPLEAMALLGLGYRNLSMSFEAIGPVKEMVRSVDTSRIESFIEALCEAREHSVRQQMRAFARDHSIII</sequence>
<dbReference type="Proteomes" id="UP001161409">
    <property type="component" value="Unassembled WGS sequence"/>
</dbReference>
<dbReference type="EMBL" id="BSNF01000010">
    <property type="protein sequence ID" value="GLQ08056.1"/>
    <property type="molecule type" value="Genomic_DNA"/>
</dbReference>
<dbReference type="SMART" id="SM00065">
    <property type="entry name" value="GAF"/>
    <property type="match status" value="1"/>
</dbReference>
<evidence type="ECO:0000256" key="11">
    <source>
        <dbReference type="ARBA" id="ARBA00022723"/>
    </source>
</evidence>
<keyword evidence="8" id="KW-0762">Sugar transport</keyword>
<dbReference type="PANTHER" id="PTHR46244">
    <property type="entry name" value="PHOSPHOENOLPYRUVATE-PROTEIN PHOSPHOTRANSFERASE"/>
    <property type="match status" value="1"/>
</dbReference>
<evidence type="ECO:0000256" key="12">
    <source>
        <dbReference type="ARBA" id="ARBA00022777"/>
    </source>
</evidence>
<dbReference type="InterPro" id="IPR036637">
    <property type="entry name" value="Phosphohistidine_dom_sf"/>
</dbReference>